<feature type="compositionally biased region" description="Acidic residues" evidence="1">
    <location>
        <begin position="315"/>
        <end position="324"/>
    </location>
</feature>
<dbReference type="STRING" id="591159.SSQG_02714"/>
<dbReference type="PANTHER" id="PTHR41773:SF1">
    <property type="entry name" value="RELA_SPOT DOMAIN-CONTAINING PROTEIN"/>
    <property type="match status" value="1"/>
</dbReference>
<organism evidence="3 4">
    <name type="scientific">Streptomyces viridochromogenes (strain DSM 40736 / JCM 4977 / BCRC 1201 / Tue 494)</name>
    <dbReference type="NCBI Taxonomy" id="591159"/>
    <lineage>
        <taxon>Bacteria</taxon>
        <taxon>Bacillati</taxon>
        <taxon>Actinomycetota</taxon>
        <taxon>Actinomycetes</taxon>
        <taxon>Kitasatosporales</taxon>
        <taxon>Streptomycetaceae</taxon>
        <taxon>Streptomyces</taxon>
    </lineage>
</organism>
<dbReference type="GO" id="GO:0015969">
    <property type="term" value="P:guanosine tetraphosphate metabolic process"/>
    <property type="evidence" value="ECO:0007669"/>
    <property type="project" value="InterPro"/>
</dbReference>
<protein>
    <submittedName>
        <fullName evidence="3">RelA/SpoT domain-containing protein</fullName>
    </submittedName>
</protein>
<evidence type="ECO:0000313" key="4">
    <source>
        <dbReference type="Proteomes" id="UP000004184"/>
    </source>
</evidence>
<reference evidence="4" key="1">
    <citation type="submission" date="2009-02" db="EMBL/GenBank/DDBJ databases">
        <title>Annotation of Streptomyces viridochromogenes strain DSM 40736.</title>
        <authorList>
            <consortium name="The Broad Institute Genome Sequencing Platform"/>
            <consortium name="Broad Institute Microbial Sequencing Center"/>
            <person name="Fischbach M."/>
            <person name="Godfrey P."/>
            <person name="Ward D."/>
            <person name="Young S."/>
            <person name="Zeng Q."/>
            <person name="Koehrsen M."/>
            <person name="Alvarado L."/>
            <person name="Berlin A.M."/>
            <person name="Bochicchio J."/>
            <person name="Borenstein D."/>
            <person name="Chapman S.B."/>
            <person name="Chen Z."/>
            <person name="Engels R."/>
            <person name="Freedman E."/>
            <person name="Gellesch M."/>
            <person name="Goldberg J."/>
            <person name="Griggs A."/>
            <person name="Gujja S."/>
            <person name="Heilman E.R."/>
            <person name="Heiman D.I."/>
            <person name="Hepburn T.A."/>
            <person name="Howarth C."/>
            <person name="Jen D."/>
            <person name="Larson L."/>
            <person name="Lewis B."/>
            <person name="Mehta T."/>
            <person name="Park D."/>
            <person name="Pearson M."/>
            <person name="Richards J."/>
            <person name="Roberts A."/>
            <person name="Saif S."/>
            <person name="Shea T.D."/>
            <person name="Shenoy N."/>
            <person name="Sisk P."/>
            <person name="Stolte C."/>
            <person name="Sykes S.N."/>
            <person name="Thomson T."/>
            <person name="Walk T."/>
            <person name="White J."/>
            <person name="Yandava C."/>
            <person name="Straight P."/>
            <person name="Clardy J."/>
            <person name="Hung D."/>
            <person name="Kolter R."/>
            <person name="Mekalanos J."/>
            <person name="Walker S."/>
            <person name="Walsh C.T."/>
            <person name="Wieland-Brown L.C."/>
            <person name="Haas B."/>
            <person name="Nusbaum C."/>
            <person name="Birren B."/>
        </authorList>
    </citation>
    <scope>NUCLEOTIDE SEQUENCE [LARGE SCALE GENOMIC DNA]</scope>
    <source>
        <strain evidence="4">DSM 40736 / JCM 4977 / BCRC 1201 / Tue 494</strain>
    </source>
</reference>
<sequence>MGGNVSDKGADYEEVTEPLRNFAPALESLLRELLISKEIQFHYIRSRVKTKGSTVRKLDNPAKSYTGIADLTDMLGVRIVTYFPNDVDRVAEVIRDEFLIDEDNSTDKRALLDADRFGYLSLHYVARLGGGRSQLAEYVRFADVTFEIQIRSILQHAWAEIEHDLGYKSSNGIPAEIRRRFSRVAGLLEVADNEFQEIRDYLGKHQRRLEVASGRQWKGVGIDQDSVYMFMRREVAVRTLDRKIVRSVGRSLARPTREYAGMRQIELQRAGFETLSDVKKELELESDRIANFAHSWISDKKVGPLWGKGSTPDPEQQDDDPDELDEDFKVLTSGVGLFYLWLYKCAKGEVADPPYHEVSLAQLRSKYEELVGK</sequence>
<dbReference type="Pfam" id="PF04607">
    <property type="entry name" value="RelA_SpoT"/>
    <property type="match status" value="1"/>
</dbReference>
<dbReference type="SMART" id="SM00954">
    <property type="entry name" value="RelA_SpoT"/>
    <property type="match status" value="1"/>
</dbReference>
<dbReference type="AlphaFoldDB" id="D9X9J5"/>
<dbReference type="CDD" id="cd05399">
    <property type="entry name" value="NT_Rel-Spo_like"/>
    <property type="match status" value="1"/>
</dbReference>
<proteinExistence type="predicted"/>
<dbReference type="HOGENOM" id="CLU_058756_0_0_11"/>
<name>D9X9J5_STRVT</name>
<gene>
    <name evidence="3" type="ORF">SSQG_02714</name>
</gene>
<evidence type="ECO:0000313" key="3">
    <source>
        <dbReference type="EMBL" id="EFL32196.1"/>
    </source>
</evidence>
<keyword evidence="4" id="KW-1185">Reference proteome</keyword>
<dbReference type="InterPro" id="IPR007685">
    <property type="entry name" value="RelA_SpoT"/>
</dbReference>
<dbReference type="InterPro" id="IPR043519">
    <property type="entry name" value="NT_sf"/>
</dbReference>
<evidence type="ECO:0000259" key="2">
    <source>
        <dbReference type="SMART" id="SM00954"/>
    </source>
</evidence>
<feature type="domain" description="RelA/SpoT" evidence="2">
    <location>
        <begin position="46"/>
        <end position="173"/>
    </location>
</feature>
<dbReference type="SUPFAM" id="SSF81301">
    <property type="entry name" value="Nucleotidyltransferase"/>
    <property type="match status" value="1"/>
</dbReference>
<dbReference type="Gene3D" id="3.30.460.10">
    <property type="entry name" value="Beta Polymerase, domain 2"/>
    <property type="match status" value="1"/>
</dbReference>
<dbReference type="Proteomes" id="UP000004184">
    <property type="component" value="Unassembled WGS sequence"/>
</dbReference>
<evidence type="ECO:0000256" key="1">
    <source>
        <dbReference type="SAM" id="MobiDB-lite"/>
    </source>
</evidence>
<dbReference type="PANTHER" id="PTHR41773">
    <property type="entry name" value="GTP PYROPHOSPHATASE-RELATED"/>
    <property type="match status" value="1"/>
</dbReference>
<dbReference type="EMBL" id="GG657757">
    <property type="protein sequence ID" value="EFL32196.1"/>
    <property type="molecule type" value="Genomic_DNA"/>
</dbReference>
<feature type="region of interest" description="Disordered" evidence="1">
    <location>
        <begin position="304"/>
        <end position="324"/>
    </location>
</feature>
<dbReference type="Gene3D" id="1.10.287.860">
    <property type="entry name" value="Nucleotidyltransferase"/>
    <property type="match status" value="1"/>
</dbReference>
<accession>D9X9J5</accession>